<organism evidence="4 5">
    <name type="scientific">Helianthus annuus</name>
    <name type="common">Common sunflower</name>
    <dbReference type="NCBI Taxonomy" id="4232"/>
    <lineage>
        <taxon>Eukaryota</taxon>
        <taxon>Viridiplantae</taxon>
        <taxon>Streptophyta</taxon>
        <taxon>Embryophyta</taxon>
        <taxon>Tracheophyta</taxon>
        <taxon>Spermatophyta</taxon>
        <taxon>Magnoliopsida</taxon>
        <taxon>eudicotyledons</taxon>
        <taxon>Gunneridae</taxon>
        <taxon>Pentapetalae</taxon>
        <taxon>asterids</taxon>
        <taxon>campanulids</taxon>
        <taxon>Asterales</taxon>
        <taxon>Asteraceae</taxon>
        <taxon>Asteroideae</taxon>
        <taxon>Heliantheae alliance</taxon>
        <taxon>Heliantheae</taxon>
        <taxon>Helianthus</taxon>
    </lineage>
</organism>
<dbReference type="STRING" id="4232.A0A251VN16"/>
<dbReference type="GO" id="GO:0030276">
    <property type="term" value="F:clathrin binding"/>
    <property type="evidence" value="ECO:0000318"/>
    <property type="project" value="GO_Central"/>
</dbReference>
<proteinExistence type="predicted"/>
<evidence type="ECO:0000313" key="5">
    <source>
        <dbReference type="Proteomes" id="UP000215914"/>
    </source>
</evidence>
<dbReference type="GO" id="GO:0031982">
    <property type="term" value="C:vesicle"/>
    <property type="evidence" value="ECO:0000318"/>
    <property type="project" value="GO_Central"/>
</dbReference>
<feature type="compositionally biased region" description="Basic and acidic residues" evidence="2">
    <location>
        <begin position="662"/>
        <end position="689"/>
    </location>
</feature>
<evidence type="ECO:0000313" key="3">
    <source>
        <dbReference type="EMBL" id="KAF5821913.1"/>
    </source>
</evidence>
<evidence type="ECO:0000256" key="1">
    <source>
        <dbReference type="ARBA" id="ARBA00023054"/>
    </source>
</evidence>
<dbReference type="GO" id="GO:0072583">
    <property type="term" value="P:clathrin-dependent endocytosis"/>
    <property type="evidence" value="ECO:0000318"/>
    <property type="project" value="GO_Central"/>
</dbReference>
<feature type="compositionally biased region" description="Basic and acidic residues" evidence="2">
    <location>
        <begin position="607"/>
        <end position="617"/>
    </location>
</feature>
<accession>A0A251VN16</accession>
<keyword evidence="5" id="KW-1185">Reference proteome</keyword>
<dbReference type="EMBL" id="MNCJ02000316">
    <property type="protein sequence ID" value="KAF5821913.1"/>
    <property type="molecule type" value="Genomic_DNA"/>
</dbReference>
<dbReference type="InParanoid" id="A0A251VN16"/>
<feature type="compositionally biased region" description="Polar residues" evidence="2">
    <location>
        <begin position="300"/>
        <end position="320"/>
    </location>
</feature>
<dbReference type="FunCoup" id="A0A251VN16">
    <property type="interactions" value="3233"/>
</dbReference>
<name>A0A251VN16_HELAN</name>
<protein>
    <submittedName>
        <fullName evidence="3">Chaperone J-domain superfamily</fullName>
    </submittedName>
    <submittedName>
        <fullName evidence="4">Putative dnaJ domain-containing protein</fullName>
    </submittedName>
</protein>
<evidence type="ECO:0000256" key="2">
    <source>
        <dbReference type="SAM" id="MobiDB-lite"/>
    </source>
</evidence>
<dbReference type="GO" id="GO:0005737">
    <property type="term" value="C:cytoplasm"/>
    <property type="evidence" value="ECO:0000318"/>
    <property type="project" value="GO_Central"/>
</dbReference>
<reference evidence="3 5" key="1">
    <citation type="journal article" date="2017" name="Nature">
        <title>The sunflower genome provides insights into oil metabolism, flowering and Asterid evolution.</title>
        <authorList>
            <person name="Badouin H."/>
            <person name="Gouzy J."/>
            <person name="Grassa C.J."/>
            <person name="Murat F."/>
            <person name="Staton S.E."/>
            <person name="Cottret L."/>
            <person name="Lelandais-Briere C."/>
            <person name="Owens G.L."/>
            <person name="Carrere S."/>
            <person name="Mayjonade B."/>
            <person name="Legrand L."/>
            <person name="Gill N."/>
            <person name="Kane N.C."/>
            <person name="Bowers J.E."/>
            <person name="Hubner S."/>
            <person name="Bellec A."/>
            <person name="Berard A."/>
            <person name="Berges H."/>
            <person name="Blanchet N."/>
            <person name="Boniface M.C."/>
            <person name="Brunel D."/>
            <person name="Catrice O."/>
            <person name="Chaidir N."/>
            <person name="Claudel C."/>
            <person name="Donnadieu C."/>
            <person name="Faraut T."/>
            <person name="Fievet G."/>
            <person name="Helmstetter N."/>
            <person name="King M."/>
            <person name="Knapp S.J."/>
            <person name="Lai Z."/>
            <person name="Le Paslier M.C."/>
            <person name="Lippi Y."/>
            <person name="Lorenzon L."/>
            <person name="Mandel J.R."/>
            <person name="Marage G."/>
            <person name="Marchand G."/>
            <person name="Marquand E."/>
            <person name="Bret-Mestries E."/>
            <person name="Morien E."/>
            <person name="Nambeesan S."/>
            <person name="Nguyen T."/>
            <person name="Pegot-Espagnet P."/>
            <person name="Pouilly N."/>
            <person name="Raftis F."/>
            <person name="Sallet E."/>
            <person name="Schiex T."/>
            <person name="Thomas J."/>
            <person name="Vandecasteele C."/>
            <person name="Vares D."/>
            <person name="Vear F."/>
            <person name="Vautrin S."/>
            <person name="Crespi M."/>
            <person name="Mangin B."/>
            <person name="Burke J.M."/>
            <person name="Salse J."/>
            <person name="Munos S."/>
            <person name="Vincourt P."/>
            <person name="Rieseberg L.H."/>
            <person name="Langlade N.B."/>
        </authorList>
    </citation>
    <scope>NUCLEOTIDE SEQUENCE [LARGE SCALE GENOMIC DNA]</scope>
    <source>
        <strain evidence="5">cv. SF193</strain>
        <tissue evidence="3">Leaves</tissue>
    </source>
</reference>
<reference evidence="3" key="3">
    <citation type="submission" date="2020-06" db="EMBL/GenBank/DDBJ databases">
        <title>Helianthus annuus Genome sequencing and assembly Release 2.</title>
        <authorList>
            <person name="Gouzy J."/>
            <person name="Langlade N."/>
            <person name="Munos S."/>
        </authorList>
    </citation>
    <scope>NUCLEOTIDE SEQUENCE</scope>
    <source>
        <tissue evidence="3">Leaves</tissue>
    </source>
</reference>
<keyword evidence="1" id="KW-0175">Coiled coil</keyword>
<feature type="compositionally biased region" description="Polar residues" evidence="2">
    <location>
        <begin position="596"/>
        <end position="606"/>
    </location>
</feature>
<feature type="region of interest" description="Disordered" evidence="2">
    <location>
        <begin position="132"/>
        <end position="334"/>
    </location>
</feature>
<feature type="region of interest" description="Disordered" evidence="2">
    <location>
        <begin position="648"/>
        <end position="699"/>
    </location>
</feature>
<dbReference type="GO" id="GO:0072318">
    <property type="term" value="P:clathrin coat disassembly"/>
    <property type="evidence" value="ECO:0000318"/>
    <property type="project" value="GO_Central"/>
</dbReference>
<dbReference type="EMBL" id="CM007890">
    <property type="protein sequence ID" value="OTG36977.1"/>
    <property type="molecule type" value="Genomic_DNA"/>
</dbReference>
<dbReference type="PANTHER" id="PTHR23172:SF89">
    <property type="entry name" value="CHAPERONE J-DOMAIN SUPERFAMILY"/>
    <property type="match status" value="1"/>
</dbReference>
<dbReference type="PANTHER" id="PTHR23172">
    <property type="entry name" value="AUXILIN/CYCLIN G-ASSOCIATED KINASE-RELATED"/>
    <property type="match status" value="1"/>
</dbReference>
<dbReference type="AlphaFoldDB" id="A0A251VN16"/>
<dbReference type="FunFam" id="1.10.287.110:FF:000009">
    <property type="entry name" value="Auxilin-related protein 1"/>
    <property type="match status" value="1"/>
</dbReference>
<dbReference type="Gramene" id="mRNA:HanXRQr2_Chr01g0020391">
    <property type="protein sequence ID" value="mRNA:HanXRQr2_Chr01g0020391"/>
    <property type="gene ID" value="HanXRQr2_Chr01g0020391"/>
</dbReference>
<feature type="compositionally biased region" description="Polar residues" evidence="2">
    <location>
        <begin position="253"/>
        <end position="265"/>
    </location>
</feature>
<feature type="compositionally biased region" description="Low complexity" evidence="2">
    <location>
        <begin position="179"/>
        <end position="199"/>
    </location>
</feature>
<dbReference type="Proteomes" id="UP000215914">
    <property type="component" value="Chromosome 1"/>
</dbReference>
<dbReference type="SUPFAM" id="SSF46565">
    <property type="entry name" value="Chaperone J-domain"/>
    <property type="match status" value="1"/>
</dbReference>
<feature type="compositionally biased region" description="Pro residues" evidence="2">
    <location>
        <begin position="350"/>
        <end position="362"/>
    </location>
</feature>
<feature type="compositionally biased region" description="Polar residues" evidence="2">
    <location>
        <begin position="224"/>
        <end position="242"/>
    </location>
</feature>
<dbReference type="OrthoDB" id="1717591at2759"/>
<reference evidence="4" key="2">
    <citation type="submission" date="2017-02" db="EMBL/GenBank/DDBJ databases">
        <title>Sunflower complete genome.</title>
        <authorList>
            <person name="Langlade N."/>
            <person name="Munos S."/>
        </authorList>
    </citation>
    <scope>NUCLEOTIDE SEQUENCE [LARGE SCALE GENOMIC DNA]</scope>
    <source>
        <tissue evidence="4">Leaves</tissue>
    </source>
</reference>
<feature type="region of interest" description="Disordered" evidence="2">
    <location>
        <begin position="84"/>
        <end position="106"/>
    </location>
</feature>
<feature type="compositionally biased region" description="Polar residues" evidence="2">
    <location>
        <begin position="619"/>
        <end position="631"/>
    </location>
</feature>
<sequence>MDEFGILAKDFGFRPQGKSAPMKSTGGDRRSRPTSSSTTFTADGNDMFHDVFGGGPKFTNSNSKSTSSMTDFDYDSIFKDSVSVNNKNNNEMKSKPRVSNSPVYDDDMFDKTVSSSANLRYDDDVFASVSGYSNKQSQQSDQFDDLLGNLGRTEKAEPSGNWSDKSSRGLDDLIPGFGSSSPVSSSRWNSDPSPTSTSNPKEKSNAVDDPFASSEGFFTDPLEQFSNIDKSKSTKSGVTSPSEDVFGDMDSFDSFNKSPPASSNETHIRKKGQSQNHSEERSSVGSFVSSEPIEEYSFGFTENQPQKMPFDQTGTSSNVDTPPKSEEHAQHTNDIWLTVLEIPLFTPVTRDPPPSRPPPPIPAHGSSTRTFDDDFSSSSASTKYSHNANASKMDEEITQKRLEREREEEEREQRRLEKEKTREIEREKARQAVERANKEARERAATEARLKAERAAVQRAQTEARERAAVEAREKADRAAAEKAATEAKEKGAREKEKEAHEKEKEAREKERAAVARAQAEARRRAERAAVDRVTAEARERAAAEARERAAAAAAEARERAAAAAAAKTSQQRNDNDLDSFFSMGSPPNSVPKARTNFNDSATDPLSQDKRGPEGAHRASSSAVPSNVRKASSTANFVDDLSSIFGGGMPAGEFQDVEGETEERRRARLERQQRTQERAAKALAEKNQRDQQIQNEQEERQRISATLDVEIRRWAAGKEGNLRAMLSTLQYVLWPECGWQPVSLTDLITGASVKKVYRKATLCIHPDKVQQKGANLQQKYVAEKVFDLLKEAWNKFNSEELF</sequence>
<feature type="region of interest" description="Disordered" evidence="2">
    <location>
        <begin position="1"/>
        <end position="47"/>
    </location>
</feature>
<feature type="compositionally biased region" description="Basic and acidic residues" evidence="2">
    <location>
        <begin position="392"/>
        <end position="561"/>
    </location>
</feature>
<gene>
    <name evidence="4" type="ORF">HannXRQ_Chr01g0013781</name>
    <name evidence="3" type="ORF">HanXRQr2_Chr01g0020391</name>
</gene>
<feature type="region of interest" description="Disordered" evidence="2">
    <location>
        <begin position="346"/>
        <end position="631"/>
    </location>
</feature>
<dbReference type="OMA" id="LMFNDFY"/>
<dbReference type="Gene3D" id="1.10.287.110">
    <property type="entry name" value="DnaJ domain"/>
    <property type="match status" value="1"/>
</dbReference>
<dbReference type="InterPro" id="IPR036869">
    <property type="entry name" value="J_dom_sf"/>
</dbReference>
<evidence type="ECO:0000313" key="4">
    <source>
        <dbReference type="EMBL" id="OTG36977.1"/>
    </source>
</evidence>